<sequence>MIRLAREEPIHVPPRWMIVLEHAGEKTLARKLREDGRPTVDELRT</sequence>
<name>A0ABQ4DT77_9ACTN</name>
<evidence type="ECO:0000313" key="1">
    <source>
        <dbReference type="EMBL" id="GIG85649.1"/>
    </source>
</evidence>
<keyword evidence="2" id="KW-1185">Reference proteome</keyword>
<protein>
    <submittedName>
        <fullName evidence="1">Uncharacterized protein</fullName>
    </submittedName>
</protein>
<proteinExistence type="predicted"/>
<dbReference type="EMBL" id="BONW01000001">
    <property type="protein sequence ID" value="GIG85649.1"/>
    <property type="molecule type" value="Genomic_DNA"/>
</dbReference>
<dbReference type="Proteomes" id="UP000646749">
    <property type="component" value="Unassembled WGS sequence"/>
</dbReference>
<gene>
    <name evidence="1" type="ORF">Pen02_05850</name>
</gene>
<evidence type="ECO:0000313" key="2">
    <source>
        <dbReference type="Proteomes" id="UP000646749"/>
    </source>
</evidence>
<accession>A0ABQ4DT77</accession>
<organism evidence="1 2">
    <name type="scientific">Plantactinospora endophytica</name>
    <dbReference type="NCBI Taxonomy" id="673535"/>
    <lineage>
        <taxon>Bacteria</taxon>
        <taxon>Bacillati</taxon>
        <taxon>Actinomycetota</taxon>
        <taxon>Actinomycetes</taxon>
        <taxon>Micromonosporales</taxon>
        <taxon>Micromonosporaceae</taxon>
        <taxon>Plantactinospora</taxon>
    </lineage>
</organism>
<comment type="caution">
    <text evidence="1">The sequence shown here is derived from an EMBL/GenBank/DDBJ whole genome shotgun (WGS) entry which is preliminary data.</text>
</comment>
<dbReference type="RefSeq" id="WP_203864269.1">
    <property type="nucleotide sequence ID" value="NZ_BONW01000001.1"/>
</dbReference>
<reference evidence="1 2" key="1">
    <citation type="submission" date="2021-01" db="EMBL/GenBank/DDBJ databases">
        <title>Whole genome shotgun sequence of Plantactinospora endophytica NBRC 110450.</title>
        <authorList>
            <person name="Komaki H."/>
            <person name="Tamura T."/>
        </authorList>
    </citation>
    <scope>NUCLEOTIDE SEQUENCE [LARGE SCALE GENOMIC DNA]</scope>
    <source>
        <strain evidence="1 2">NBRC 110450</strain>
    </source>
</reference>